<gene>
    <name evidence="6" type="ORF">COLO4_37010</name>
</gene>
<feature type="domain" description="DNA helicase Pif1-like DEAD-box helicase" evidence="3">
    <location>
        <begin position="993"/>
        <end position="1213"/>
    </location>
</feature>
<dbReference type="InterPro" id="IPR049163">
    <property type="entry name" value="Pif1-like_2B_dom"/>
</dbReference>
<evidence type="ECO:0000256" key="1">
    <source>
        <dbReference type="RuleBase" id="RU363044"/>
    </source>
</evidence>
<dbReference type="EMBL" id="AWUE01023782">
    <property type="protein sequence ID" value="OMO52744.1"/>
    <property type="molecule type" value="Genomic_DNA"/>
</dbReference>
<dbReference type="GO" id="GO:0043139">
    <property type="term" value="F:5'-3' DNA helicase activity"/>
    <property type="evidence" value="ECO:0007669"/>
    <property type="project" value="UniProtKB-EC"/>
</dbReference>
<evidence type="ECO:0000259" key="5">
    <source>
        <dbReference type="Pfam" id="PF21530"/>
    </source>
</evidence>
<comment type="similarity">
    <text evidence="1">Belongs to the helicase family.</text>
</comment>
<dbReference type="GO" id="GO:0006310">
    <property type="term" value="P:DNA recombination"/>
    <property type="evidence" value="ECO:0007669"/>
    <property type="project" value="UniProtKB-KW"/>
</dbReference>
<keyword evidence="7" id="KW-1185">Reference proteome</keyword>
<keyword evidence="1" id="KW-0067">ATP-binding</keyword>
<sequence>MTRSSLRNKPVSFVPIVNALQARANRQRRRARIPHANNLPGPQAEQLSDDNARPNHVYLTSTVTADGELRTVSSQSFAVRGLSEIIRSNSYARRHIMVTDTREASTSVFRIENQSVNFPTLTDVGSIVESDFSFREGITASEKYHIEYLLIIPGLIQLPNPRVTPPYLHYLLKYEEQDGLQEHFRKNIRLYNSMFQFTSFGAYIDKTINDGSGPFVFRINKQTYHRIGTLLPLQGCRPKFCQLYIYDTQNENENRINAIATDGDSSNINRVIVQSLMVMFDELNEVAKAFRNARDRFEENGEINIRLRLISSRDETRRNYIAPVSTDIAGLIVGNESEGHMERDIIVHHRSDGLQTISNLHPLYMSMQYLILFPYGEDGYHLGMRYRESPLKQKMKRKVITMREYYSYQIQQRHPERSTLLRGGRLFQQYLVDAGSSIQEIRINYIYHHQTEIKVDFYDNVNDAMDKGDTHGRYHGFPDLFITFTCNGNWPEIEDALKFIPGQKPEDRLDIVARVFKLKLNDLIEYLTKNEHFGPAKAVAYSVEFQKRGLPHVHILLWLEHSSAFRNSTTIDKYISAEIPDPSIDPVGYDAVRNIMMHGPCGLAKTNAPCMSEGKCKKHFPKQFQTETKVDDSGYILYRRRDLPFSAKKGSILLDNRFVVPHNLDLVVKYQGHINVEVCTHNRAMKYLFKYLSKGPDRARVVLEKTDIAAEEESNDTNIVHNEIKTYLDCRYLCAYEAAWQIFGFGINHREPAVVRLPIHLRDQQNVYFTDNQSLEMVINREGIEKTMFTQWMVANQKYESARAYLYADFPMGFVWQSDTREWTPRQKGTTIGRIIQVHHAAGQLFYLRLLLNVVRGATSYEYLRTVNGILYPTFQAACEVLGLLGDDREWDYVMKQVTEWATAHKIREVFVALLMFSEVANPTNLFEDNWRSMFDDILYRYQTAAGVPNYNKNLPSPIISSFSDRDNRLIEEETCYNLQELANQYHQMLNSLNPEQREIHQTIRQSIDNNEARLFFVNGHGGTGKTYLWKTLIAGVRSAGKIVLDVASSGIASLLLPGGRTAHSRFKLPLNVDKWSTCEIKNGIQLAKLLLKTSLVIWDEAPMIHKFCFEALDKTMRDIFGAISPQRRQRPFGGLTMVLGGDFRQILPVIPGGTKSDIINASICTSDLWNEFEIFTLVTNMRLLQPGIDDGSRKELETFGDWLLQIGDGSVPAFPPTRDEECQWVQIPEELLIHPGNNPSESIFRAIYTDFEGNYVTYYSSDTLSRSSGMPNEDTASYPSKLLNKISTPGIADHELNLKIGCLVMLMRNINQVAGLCNGTRLMILQLTPFLIEARIVGGDHLGDKLYVALSRVTSHRNLKLLILDENGAPINITKNVVYKEVFGYIFQR</sequence>
<dbReference type="SUPFAM" id="SSF52540">
    <property type="entry name" value="P-loop containing nucleoside triphosphate hydrolases"/>
    <property type="match status" value="2"/>
</dbReference>
<dbReference type="GO" id="GO:0006281">
    <property type="term" value="P:DNA repair"/>
    <property type="evidence" value="ECO:0007669"/>
    <property type="project" value="UniProtKB-KW"/>
</dbReference>
<protein>
    <recommendedName>
        <fullName evidence="1">ATP-dependent DNA helicase</fullName>
        <ecNumber evidence="1">5.6.2.3</ecNumber>
    </recommendedName>
</protein>
<keyword evidence="1" id="KW-0378">Hydrolase</keyword>
<proteinExistence type="inferred from homology"/>
<dbReference type="GO" id="GO:0000723">
    <property type="term" value="P:telomere maintenance"/>
    <property type="evidence" value="ECO:0007669"/>
    <property type="project" value="InterPro"/>
</dbReference>
<dbReference type="EC" id="5.6.2.3" evidence="1"/>
<comment type="catalytic activity">
    <reaction evidence="1">
        <text>ATP + H2O = ADP + phosphate + H(+)</text>
        <dbReference type="Rhea" id="RHEA:13065"/>
        <dbReference type="ChEBI" id="CHEBI:15377"/>
        <dbReference type="ChEBI" id="CHEBI:15378"/>
        <dbReference type="ChEBI" id="CHEBI:30616"/>
        <dbReference type="ChEBI" id="CHEBI:43474"/>
        <dbReference type="ChEBI" id="CHEBI:456216"/>
        <dbReference type="EC" id="5.6.2.3"/>
    </reaction>
</comment>
<reference evidence="7" key="1">
    <citation type="submission" date="2013-09" db="EMBL/GenBank/DDBJ databases">
        <title>Corchorus olitorius genome sequencing.</title>
        <authorList>
            <person name="Alam M."/>
            <person name="Haque M.S."/>
            <person name="Islam M.S."/>
            <person name="Emdad E.M."/>
            <person name="Islam M.M."/>
            <person name="Ahmed B."/>
            <person name="Halim A."/>
            <person name="Hossen Q.M.M."/>
            <person name="Hossain M.Z."/>
            <person name="Ahmed R."/>
            <person name="Khan M.M."/>
            <person name="Islam R."/>
            <person name="Rashid M.M."/>
            <person name="Khan S.A."/>
            <person name="Rahman M.S."/>
            <person name="Alam M."/>
            <person name="Yahiya A.S."/>
            <person name="Khan M.S."/>
            <person name="Azam M.S."/>
            <person name="Haque T."/>
            <person name="Lashkar M.Z.H."/>
            <person name="Akhand A.I."/>
            <person name="Morshed G."/>
            <person name="Roy S."/>
            <person name="Uddin K.S."/>
            <person name="Rabeya T."/>
            <person name="Hossain A.S."/>
            <person name="Chowdhury A."/>
            <person name="Snigdha A.R."/>
            <person name="Mortoza M.S."/>
            <person name="Matin S.A."/>
            <person name="Hoque S.M.E."/>
            <person name="Islam M.K."/>
            <person name="Roy D.K."/>
            <person name="Haider R."/>
            <person name="Moosa M.M."/>
            <person name="Elias S.M."/>
            <person name="Hasan A.M."/>
            <person name="Jahan S."/>
            <person name="Shafiuddin M."/>
            <person name="Mahmood N."/>
            <person name="Shommy N.S."/>
        </authorList>
    </citation>
    <scope>NUCLEOTIDE SEQUENCE [LARGE SCALE GENOMIC DNA]</scope>
    <source>
        <strain evidence="7">cv. O-4</strain>
    </source>
</reference>
<dbReference type="Proteomes" id="UP000187203">
    <property type="component" value="Unassembled WGS sequence"/>
</dbReference>
<evidence type="ECO:0000259" key="3">
    <source>
        <dbReference type="Pfam" id="PF05970"/>
    </source>
</evidence>
<evidence type="ECO:0000313" key="7">
    <source>
        <dbReference type="Proteomes" id="UP000187203"/>
    </source>
</evidence>
<dbReference type="Gene3D" id="3.40.50.300">
    <property type="entry name" value="P-loop containing nucleotide triphosphate hydrolases"/>
    <property type="match status" value="1"/>
</dbReference>
<dbReference type="Pfam" id="PF14214">
    <property type="entry name" value="Helitron_like_N"/>
    <property type="match status" value="2"/>
</dbReference>
<dbReference type="GO" id="GO:0016887">
    <property type="term" value="F:ATP hydrolysis activity"/>
    <property type="evidence" value="ECO:0007669"/>
    <property type="project" value="RHEA"/>
</dbReference>
<feature type="region of interest" description="Disordered" evidence="2">
    <location>
        <begin position="25"/>
        <end position="50"/>
    </location>
</feature>
<keyword evidence="1 6" id="KW-0347">Helicase</keyword>
<feature type="domain" description="DNA helicase Pif1-like 2B" evidence="5">
    <location>
        <begin position="1283"/>
        <end position="1328"/>
    </location>
</feature>
<dbReference type="PANTHER" id="PTHR10492">
    <property type="match status" value="1"/>
</dbReference>
<evidence type="ECO:0000259" key="4">
    <source>
        <dbReference type="Pfam" id="PF14214"/>
    </source>
</evidence>
<keyword evidence="1" id="KW-0233">DNA recombination</keyword>
<comment type="caution">
    <text evidence="6">The sequence shown here is derived from an EMBL/GenBank/DDBJ whole genome shotgun (WGS) entry which is preliminary data.</text>
</comment>
<feature type="domain" description="Helitron helicase-like" evidence="4">
    <location>
        <begin position="405"/>
        <end position="469"/>
    </location>
</feature>
<name>A0A1R3G3U8_9ROSI</name>
<organism evidence="6 7">
    <name type="scientific">Corchorus olitorius</name>
    <dbReference type="NCBI Taxonomy" id="93759"/>
    <lineage>
        <taxon>Eukaryota</taxon>
        <taxon>Viridiplantae</taxon>
        <taxon>Streptophyta</taxon>
        <taxon>Embryophyta</taxon>
        <taxon>Tracheophyta</taxon>
        <taxon>Spermatophyta</taxon>
        <taxon>Magnoliopsida</taxon>
        <taxon>eudicotyledons</taxon>
        <taxon>Gunneridae</taxon>
        <taxon>Pentapetalae</taxon>
        <taxon>rosids</taxon>
        <taxon>malvids</taxon>
        <taxon>Malvales</taxon>
        <taxon>Malvaceae</taxon>
        <taxon>Grewioideae</taxon>
        <taxon>Apeibeae</taxon>
        <taxon>Corchorus</taxon>
    </lineage>
</organism>
<dbReference type="Pfam" id="PF05970">
    <property type="entry name" value="PIF1"/>
    <property type="match status" value="1"/>
</dbReference>
<feature type="domain" description="Helitron helicase-like" evidence="4">
    <location>
        <begin position="473"/>
        <end position="557"/>
    </location>
</feature>
<dbReference type="PANTHER" id="PTHR10492:SF90">
    <property type="entry name" value="ATP-DEPENDENT DNA HELICASE"/>
    <property type="match status" value="1"/>
</dbReference>
<dbReference type="Pfam" id="PF21530">
    <property type="entry name" value="Pif1_2B_dom"/>
    <property type="match status" value="1"/>
</dbReference>
<comment type="cofactor">
    <cofactor evidence="1">
        <name>Mg(2+)</name>
        <dbReference type="ChEBI" id="CHEBI:18420"/>
    </cofactor>
</comment>
<dbReference type="OrthoDB" id="1929357at2759"/>
<evidence type="ECO:0000313" key="6">
    <source>
        <dbReference type="EMBL" id="OMO52744.1"/>
    </source>
</evidence>
<dbReference type="InterPro" id="IPR025476">
    <property type="entry name" value="Helitron_helicase-like"/>
</dbReference>
<keyword evidence="1" id="KW-0234">DNA repair</keyword>
<evidence type="ECO:0000256" key="2">
    <source>
        <dbReference type="SAM" id="MobiDB-lite"/>
    </source>
</evidence>
<keyword evidence="1" id="KW-0547">Nucleotide-binding</keyword>
<dbReference type="InterPro" id="IPR010285">
    <property type="entry name" value="DNA_helicase_pif1-like_DEAD"/>
</dbReference>
<dbReference type="InterPro" id="IPR027417">
    <property type="entry name" value="P-loop_NTPase"/>
</dbReference>
<dbReference type="STRING" id="93759.A0A1R3G3U8"/>
<keyword evidence="1" id="KW-0227">DNA damage</keyword>
<dbReference type="GO" id="GO:0005524">
    <property type="term" value="F:ATP binding"/>
    <property type="evidence" value="ECO:0007669"/>
    <property type="project" value="UniProtKB-KW"/>
</dbReference>
<accession>A0A1R3G3U8</accession>